<reference evidence="3" key="1">
    <citation type="journal article" date="2020" name="Genome Biol.">
        <title>Gamete binning: chromosome-level and haplotype-resolved genome assembly enabled by high-throughput single-cell sequencing of gamete genomes.</title>
        <authorList>
            <person name="Campoy J.A."/>
            <person name="Sun H."/>
            <person name="Goel M."/>
            <person name="Jiao W.-B."/>
            <person name="Folz-Donahue K."/>
            <person name="Wang N."/>
            <person name="Rubio M."/>
            <person name="Liu C."/>
            <person name="Kukat C."/>
            <person name="Ruiz D."/>
            <person name="Huettel B."/>
            <person name="Schneeberger K."/>
        </authorList>
    </citation>
    <scope>NUCLEOTIDE SEQUENCE [LARGE SCALE GENOMIC DNA]</scope>
    <source>
        <strain evidence="3">cv. Rojo Pasion</strain>
    </source>
</reference>
<proteinExistence type="predicted"/>
<organism evidence="2 3">
    <name type="scientific">Prunus armeniaca</name>
    <name type="common">Apricot</name>
    <name type="synonym">Armeniaca vulgaris</name>
    <dbReference type="NCBI Taxonomy" id="36596"/>
    <lineage>
        <taxon>Eukaryota</taxon>
        <taxon>Viridiplantae</taxon>
        <taxon>Streptophyta</taxon>
        <taxon>Embryophyta</taxon>
        <taxon>Tracheophyta</taxon>
        <taxon>Spermatophyta</taxon>
        <taxon>Magnoliopsida</taxon>
        <taxon>eudicotyledons</taxon>
        <taxon>Gunneridae</taxon>
        <taxon>Pentapetalae</taxon>
        <taxon>rosids</taxon>
        <taxon>fabids</taxon>
        <taxon>Rosales</taxon>
        <taxon>Rosaceae</taxon>
        <taxon>Amygdaloideae</taxon>
        <taxon>Amygdaleae</taxon>
        <taxon>Prunus</taxon>
    </lineage>
</organism>
<dbReference type="EMBL" id="CAEKKB010000001">
    <property type="protein sequence ID" value="CAB4295779.1"/>
    <property type="molecule type" value="Genomic_DNA"/>
</dbReference>
<protein>
    <submittedName>
        <fullName evidence="2">Uncharacterized protein</fullName>
    </submittedName>
</protein>
<sequence length="85" mass="9421">MEGSIRRKAADGTAPTQKSNTNDDEWWALNGSAHRRVATTPIYIGTRLKPLKPAGPTYFWTIGTREHKKLIFNCARLAAAPLLAE</sequence>
<feature type="region of interest" description="Disordered" evidence="1">
    <location>
        <begin position="1"/>
        <end position="25"/>
    </location>
</feature>
<keyword evidence="3" id="KW-1185">Reference proteome</keyword>
<accession>A0A6J5W2F6</accession>
<dbReference type="Proteomes" id="UP000507245">
    <property type="component" value="Unassembled WGS sequence"/>
</dbReference>
<gene>
    <name evidence="2" type="ORF">ORAREDHAP_LOCUS7237</name>
</gene>
<evidence type="ECO:0000313" key="2">
    <source>
        <dbReference type="EMBL" id="CAB4295779.1"/>
    </source>
</evidence>
<evidence type="ECO:0000313" key="3">
    <source>
        <dbReference type="Proteomes" id="UP000507245"/>
    </source>
</evidence>
<evidence type="ECO:0000256" key="1">
    <source>
        <dbReference type="SAM" id="MobiDB-lite"/>
    </source>
</evidence>
<name>A0A6J5W2F6_PRUAR</name>
<feature type="compositionally biased region" description="Basic and acidic residues" evidence="1">
    <location>
        <begin position="1"/>
        <end position="10"/>
    </location>
</feature>
<dbReference type="AlphaFoldDB" id="A0A6J5W2F6"/>